<evidence type="ECO:0000256" key="3">
    <source>
        <dbReference type="ARBA" id="ARBA00022692"/>
    </source>
</evidence>
<dbReference type="InterPro" id="IPR050327">
    <property type="entry name" value="Proton-linked_MCT"/>
</dbReference>
<feature type="transmembrane region" description="Helical" evidence="6">
    <location>
        <begin position="75"/>
        <end position="96"/>
    </location>
</feature>
<evidence type="ECO:0000256" key="6">
    <source>
        <dbReference type="SAM" id="Phobius"/>
    </source>
</evidence>
<proteinExistence type="predicted"/>
<evidence type="ECO:0000256" key="5">
    <source>
        <dbReference type="ARBA" id="ARBA00023136"/>
    </source>
</evidence>
<dbReference type="PROSITE" id="PS50850">
    <property type="entry name" value="MFS"/>
    <property type="match status" value="1"/>
</dbReference>
<gene>
    <name evidence="8" type="ORF">SAMEA3545359_02099</name>
</gene>
<name>A0A1C6JCW9_9FIRM</name>
<feature type="transmembrane region" description="Helical" evidence="6">
    <location>
        <begin position="45"/>
        <end position="63"/>
    </location>
</feature>
<dbReference type="GO" id="GO:0022857">
    <property type="term" value="F:transmembrane transporter activity"/>
    <property type="evidence" value="ECO:0007669"/>
    <property type="project" value="InterPro"/>
</dbReference>
<feature type="transmembrane region" description="Helical" evidence="6">
    <location>
        <begin position="137"/>
        <end position="160"/>
    </location>
</feature>
<dbReference type="EMBL" id="FMHG01000001">
    <property type="protein sequence ID" value="SCJ79904.1"/>
    <property type="molecule type" value="Genomic_DNA"/>
</dbReference>
<feature type="transmembrane region" description="Helical" evidence="6">
    <location>
        <begin position="320"/>
        <end position="342"/>
    </location>
</feature>
<dbReference type="SUPFAM" id="SSF103473">
    <property type="entry name" value="MFS general substrate transporter"/>
    <property type="match status" value="1"/>
</dbReference>
<keyword evidence="3 6" id="KW-0812">Transmembrane</keyword>
<evidence type="ECO:0000256" key="1">
    <source>
        <dbReference type="ARBA" id="ARBA00004651"/>
    </source>
</evidence>
<feature type="transmembrane region" description="Helical" evidence="6">
    <location>
        <begin position="166"/>
        <end position="184"/>
    </location>
</feature>
<dbReference type="InterPro" id="IPR011701">
    <property type="entry name" value="MFS"/>
</dbReference>
<feature type="transmembrane region" description="Helical" evidence="6">
    <location>
        <begin position="102"/>
        <end position="125"/>
    </location>
</feature>
<evidence type="ECO:0000313" key="8">
    <source>
        <dbReference type="EMBL" id="SCJ79904.1"/>
    </source>
</evidence>
<sequence length="425" mass="45192">MKAKKRHYAWMVLACCILISVSHSIITCAAGNFVTPIVQDLGCKVSAFTMIVSIEAFTMALLYPIAGKVLTTGKIGLVITLALLLQYLGMFLMGTYRSIYGFYLSGVMIGVGSAFSVLVALPIIINMWFKKKTGMALGIATSFGSAGAIICNLLSAQLIAAFGWRNAYFILAVGGAVISVPFVCKFMKSPQEVGCAPYGADEPDTADDTSAHTESEWGLTRKQAFKKPLFYLAWLACLCYSIGTGVPGYVATFTTMELGKSLQFGSIAATCVSVGTVLCGFLLGSVNDRFGVKAGMLWGVVFMGSGLGGMILSISNSAFLLPACLLMGLGGSMYTVQAPLVARHAVGGKHYSDIWAIMMIGNSMIGAFSYAPIGLFYDKTGTYKGAFILGIAMFALALILGSVAIDMSKKERRAYTARQKTSQPQ</sequence>
<feature type="domain" description="Major facilitator superfamily (MFS) profile" evidence="7">
    <location>
        <begin position="8"/>
        <end position="409"/>
    </location>
</feature>
<evidence type="ECO:0000256" key="4">
    <source>
        <dbReference type="ARBA" id="ARBA00022989"/>
    </source>
</evidence>
<dbReference type="GO" id="GO:0005886">
    <property type="term" value="C:plasma membrane"/>
    <property type="evidence" value="ECO:0007669"/>
    <property type="project" value="UniProtKB-SubCell"/>
</dbReference>
<comment type="subcellular location">
    <subcellularLocation>
        <location evidence="1">Cell membrane</location>
        <topology evidence="1">Multi-pass membrane protein</topology>
    </subcellularLocation>
</comment>
<protein>
    <submittedName>
        <fullName evidence="8">Oxalate/formate antiporter family transporter</fullName>
    </submittedName>
</protein>
<accession>A0A1C6JCW9</accession>
<feature type="transmembrane region" description="Helical" evidence="6">
    <location>
        <begin position="229"/>
        <end position="250"/>
    </location>
</feature>
<dbReference type="InterPro" id="IPR036259">
    <property type="entry name" value="MFS_trans_sf"/>
</dbReference>
<feature type="transmembrane region" description="Helical" evidence="6">
    <location>
        <begin position="262"/>
        <end position="283"/>
    </location>
</feature>
<dbReference type="Pfam" id="PF07690">
    <property type="entry name" value="MFS_1"/>
    <property type="match status" value="1"/>
</dbReference>
<dbReference type="PANTHER" id="PTHR11360:SF284">
    <property type="entry name" value="EG:103B4.3 PROTEIN-RELATED"/>
    <property type="match status" value="1"/>
</dbReference>
<feature type="transmembrane region" description="Helical" evidence="6">
    <location>
        <begin position="354"/>
        <end position="373"/>
    </location>
</feature>
<reference evidence="8" key="1">
    <citation type="submission" date="2015-09" db="EMBL/GenBank/DDBJ databases">
        <authorList>
            <consortium name="Pathogen Informatics"/>
        </authorList>
    </citation>
    <scope>NUCLEOTIDE SEQUENCE</scope>
    <source>
        <strain evidence="8">2789STDY5834896</strain>
    </source>
</reference>
<dbReference type="InterPro" id="IPR020846">
    <property type="entry name" value="MFS_dom"/>
</dbReference>
<keyword evidence="2" id="KW-0813">Transport</keyword>
<feature type="transmembrane region" description="Helical" evidence="6">
    <location>
        <begin position="385"/>
        <end position="405"/>
    </location>
</feature>
<dbReference type="Gene3D" id="1.20.1250.20">
    <property type="entry name" value="MFS general substrate transporter like domains"/>
    <property type="match status" value="2"/>
</dbReference>
<organism evidence="8">
    <name type="scientific">uncultured Anaerotruncus sp</name>
    <dbReference type="NCBI Taxonomy" id="905011"/>
    <lineage>
        <taxon>Bacteria</taxon>
        <taxon>Bacillati</taxon>
        <taxon>Bacillota</taxon>
        <taxon>Clostridia</taxon>
        <taxon>Eubacteriales</taxon>
        <taxon>Oscillospiraceae</taxon>
        <taxon>Anaerotruncus</taxon>
        <taxon>environmental samples</taxon>
    </lineage>
</organism>
<feature type="transmembrane region" description="Helical" evidence="6">
    <location>
        <begin position="295"/>
        <end position="314"/>
    </location>
</feature>
<evidence type="ECO:0000256" key="2">
    <source>
        <dbReference type="ARBA" id="ARBA00022448"/>
    </source>
</evidence>
<keyword evidence="4 6" id="KW-1133">Transmembrane helix</keyword>
<evidence type="ECO:0000259" key="7">
    <source>
        <dbReference type="PROSITE" id="PS50850"/>
    </source>
</evidence>
<keyword evidence="5 6" id="KW-0472">Membrane</keyword>
<dbReference type="PANTHER" id="PTHR11360">
    <property type="entry name" value="MONOCARBOXYLATE TRANSPORTER"/>
    <property type="match status" value="1"/>
</dbReference>
<dbReference type="AlphaFoldDB" id="A0A1C6JCW9"/>